<keyword evidence="3 6" id="KW-0645">Protease</keyword>
<dbReference type="EMBL" id="JBCHKQ010000002">
    <property type="protein sequence ID" value="MEM5947890.1"/>
    <property type="molecule type" value="Genomic_DNA"/>
</dbReference>
<dbReference type="InterPro" id="IPR001714">
    <property type="entry name" value="Pept_M24_MAP"/>
</dbReference>
<dbReference type="NCBIfam" id="TIGR00500">
    <property type="entry name" value="met_pdase_I"/>
    <property type="match status" value="1"/>
</dbReference>
<comment type="cofactor">
    <cofactor evidence="6">
        <name>Co(2+)</name>
        <dbReference type="ChEBI" id="CHEBI:48828"/>
    </cofactor>
    <cofactor evidence="6">
        <name>Zn(2+)</name>
        <dbReference type="ChEBI" id="CHEBI:29105"/>
    </cofactor>
    <cofactor evidence="6">
        <name>Mn(2+)</name>
        <dbReference type="ChEBI" id="CHEBI:29035"/>
    </cofactor>
    <cofactor evidence="6">
        <name>Fe(2+)</name>
        <dbReference type="ChEBI" id="CHEBI:29033"/>
    </cofactor>
    <text evidence="6">Binds 2 divalent metal cations per subunit. Has a high-affinity and a low affinity metal-binding site. The true nature of the physiological cofactor is under debate. The enzyme is active with cobalt, zinc, manganese or divalent iron ions. Most likely, methionine aminopeptidases function as mononuclear Fe(2+)-metalloproteases under physiological conditions, and the catalytically relevant metal-binding site has been assigned to the histidine-containing high-affinity site.</text>
</comment>
<protein>
    <recommendedName>
        <fullName evidence="6 7">Methionine aminopeptidase</fullName>
        <shortName evidence="6">MAP</shortName>
        <shortName evidence="6">MetAP</shortName>
        <ecNumber evidence="6 7">3.4.11.18</ecNumber>
    </recommendedName>
    <alternativeName>
        <fullName evidence="6">Peptidase M</fullName>
    </alternativeName>
</protein>
<dbReference type="InterPro" id="IPR002467">
    <property type="entry name" value="Pept_M24A_MAP1"/>
</dbReference>
<feature type="binding site" evidence="6">
    <location>
        <position position="232"/>
    </location>
    <ligand>
        <name>a divalent metal cation</name>
        <dbReference type="ChEBI" id="CHEBI:60240"/>
        <label>2</label>
        <note>catalytic</note>
    </ligand>
</feature>
<comment type="catalytic activity">
    <reaction evidence="6 7">
        <text>Release of N-terminal amino acids, preferentially methionine, from peptides and arylamides.</text>
        <dbReference type="EC" id="3.4.11.18"/>
    </reaction>
</comment>
<evidence type="ECO:0000256" key="7">
    <source>
        <dbReference type="RuleBase" id="RU003653"/>
    </source>
</evidence>
<evidence type="ECO:0000256" key="5">
    <source>
        <dbReference type="ARBA" id="ARBA00022801"/>
    </source>
</evidence>
<keyword evidence="2 6" id="KW-0031">Aminopeptidase</keyword>
<dbReference type="Gene3D" id="3.90.230.10">
    <property type="entry name" value="Creatinase/methionine aminopeptidase superfamily"/>
    <property type="match status" value="1"/>
</dbReference>
<feature type="binding site" evidence="6">
    <location>
        <position position="168"/>
    </location>
    <ligand>
        <name>a divalent metal cation</name>
        <dbReference type="ChEBI" id="CHEBI:60240"/>
        <label>2</label>
        <note>catalytic</note>
    </ligand>
</feature>
<feature type="binding site" evidence="6">
    <location>
        <position position="105"/>
    </location>
    <ligand>
        <name>a divalent metal cation</name>
        <dbReference type="ChEBI" id="CHEBI:60240"/>
        <label>2</label>
        <note>catalytic</note>
    </ligand>
</feature>
<dbReference type="GO" id="GO:0004239">
    <property type="term" value="F:initiator methionyl aminopeptidase activity"/>
    <property type="evidence" value="ECO:0007669"/>
    <property type="project" value="UniProtKB-EC"/>
</dbReference>
<gene>
    <name evidence="6 9" type="primary">map</name>
    <name evidence="9" type="ORF">WKV44_04975</name>
</gene>
<feature type="binding site" evidence="6">
    <location>
        <position position="201"/>
    </location>
    <ligand>
        <name>a divalent metal cation</name>
        <dbReference type="ChEBI" id="CHEBI:60240"/>
        <label>2</label>
        <note>catalytic</note>
    </ligand>
</feature>
<keyword evidence="4 6" id="KW-0479">Metal-binding</keyword>
<feature type="binding site" evidence="6">
    <location>
        <position position="175"/>
    </location>
    <ligand>
        <name>substrate</name>
    </ligand>
</feature>
<dbReference type="PANTHER" id="PTHR43330">
    <property type="entry name" value="METHIONINE AMINOPEPTIDASE"/>
    <property type="match status" value="1"/>
</dbReference>
<reference evidence="9 10" key="1">
    <citation type="submission" date="2024-03" db="EMBL/GenBank/DDBJ databases">
        <title>Ignisphaera cupida sp. nov., a hyperthermophilic hydrolytic archaeon from a hot spring of Kamchatka, and proposal of Ignisphaeraceae fam. nov.</title>
        <authorList>
            <person name="Podosokorskaya O.A."/>
            <person name="Elcheninov A.G."/>
            <person name="Maltseva A.I."/>
            <person name="Zayulina K.S."/>
            <person name="Novikov A."/>
            <person name="Merkel A.Y."/>
        </authorList>
    </citation>
    <scope>NUCLEOTIDE SEQUENCE [LARGE SCALE GENOMIC DNA]</scope>
    <source>
        <strain evidence="9 10">38H-sp</strain>
    </source>
</reference>
<dbReference type="InterPro" id="IPR000994">
    <property type="entry name" value="Pept_M24"/>
</dbReference>
<comment type="caution">
    <text evidence="9">The sequence shown here is derived from an EMBL/GenBank/DDBJ whole genome shotgun (WGS) entry which is preliminary data.</text>
</comment>
<dbReference type="PRINTS" id="PR00599">
    <property type="entry name" value="MAPEPTIDASE"/>
</dbReference>
<dbReference type="RefSeq" id="WP_420069337.1">
    <property type="nucleotide sequence ID" value="NZ_JBCHKQ010000002.1"/>
</dbReference>
<comment type="subunit">
    <text evidence="6">Monomer.</text>
</comment>
<evidence type="ECO:0000256" key="3">
    <source>
        <dbReference type="ARBA" id="ARBA00022670"/>
    </source>
</evidence>
<dbReference type="PANTHER" id="PTHR43330:SF27">
    <property type="entry name" value="METHIONINE AMINOPEPTIDASE"/>
    <property type="match status" value="1"/>
</dbReference>
<feature type="binding site" evidence="6">
    <location>
        <position position="232"/>
    </location>
    <ligand>
        <name>a divalent metal cation</name>
        <dbReference type="ChEBI" id="CHEBI:60240"/>
        <label>1</label>
    </ligand>
</feature>
<sequence>MISIKNKTQLEGIRQSCKMLSSVMATLRGAVAPGISTAELDELARREIASLGGKPAFLGYMDFPAAICSSVNEVVIHGIPNDKPLKEGDIVSIDCGIDYNGFFSDAAITVPVGKVSPEVGKLLAVTEESLYRGIDAAKPGGRINDISRAIYTHAKKHGLGVVREFCGHGVGLAPHEEPQVPNYVGRGPNPKLIPGMVLAIEPMFTLGSDYVKVLGDGWSVVPLDNSLSAHFEHTIAVLEDSIEILTM</sequence>
<evidence type="ECO:0000259" key="8">
    <source>
        <dbReference type="Pfam" id="PF00557"/>
    </source>
</evidence>
<organism evidence="9 10">
    <name type="scientific">Rarispira pelagica</name>
    <dbReference type="NCBI Taxonomy" id="3141764"/>
    <lineage>
        <taxon>Bacteria</taxon>
        <taxon>Pseudomonadati</taxon>
        <taxon>Spirochaetota</taxon>
        <taxon>Spirochaetia</taxon>
        <taxon>Winmispirales</taxon>
        <taxon>Winmispiraceae</taxon>
        <taxon>Rarispira</taxon>
    </lineage>
</organism>
<dbReference type="HAMAP" id="MF_01974">
    <property type="entry name" value="MetAP_1"/>
    <property type="match status" value="1"/>
</dbReference>
<dbReference type="PROSITE" id="PS00680">
    <property type="entry name" value="MAP_1"/>
    <property type="match status" value="1"/>
</dbReference>
<accession>A0ABU9UD67</accession>
<keyword evidence="10" id="KW-1185">Reference proteome</keyword>
<dbReference type="CDD" id="cd01086">
    <property type="entry name" value="MetAP1"/>
    <property type="match status" value="1"/>
</dbReference>
<feature type="binding site" evidence="6">
    <location>
        <position position="77"/>
    </location>
    <ligand>
        <name>substrate</name>
    </ligand>
</feature>
<evidence type="ECO:0000256" key="1">
    <source>
        <dbReference type="ARBA" id="ARBA00002521"/>
    </source>
</evidence>
<feature type="domain" description="Peptidase M24" evidence="8">
    <location>
        <begin position="11"/>
        <end position="237"/>
    </location>
</feature>
<dbReference type="InterPro" id="IPR036005">
    <property type="entry name" value="Creatinase/aminopeptidase-like"/>
</dbReference>
<feature type="binding site" evidence="6">
    <location>
        <position position="94"/>
    </location>
    <ligand>
        <name>a divalent metal cation</name>
        <dbReference type="ChEBI" id="CHEBI:60240"/>
        <label>1</label>
    </ligand>
</feature>
<name>A0ABU9UD67_9SPIR</name>
<dbReference type="EC" id="3.4.11.18" evidence="6 7"/>
<evidence type="ECO:0000313" key="9">
    <source>
        <dbReference type="EMBL" id="MEM5947890.1"/>
    </source>
</evidence>
<evidence type="ECO:0000256" key="6">
    <source>
        <dbReference type="HAMAP-Rule" id="MF_01974"/>
    </source>
</evidence>
<comment type="similarity">
    <text evidence="6">Belongs to the peptidase M24A family. Methionine aminopeptidase type 1 subfamily.</text>
</comment>
<evidence type="ECO:0000313" key="10">
    <source>
        <dbReference type="Proteomes" id="UP001466331"/>
    </source>
</evidence>
<evidence type="ECO:0000256" key="2">
    <source>
        <dbReference type="ARBA" id="ARBA00022438"/>
    </source>
</evidence>
<keyword evidence="5 6" id="KW-0378">Hydrolase</keyword>
<comment type="function">
    <text evidence="1 6">Removes the N-terminal methionine from nascent proteins. The N-terminal methionine is often cleaved when the second residue in the primary sequence is small and uncharged (Met-Ala-, Cys, Gly, Pro, Ser, Thr, or Val). Requires deformylation of the N(alpha)-formylated initiator methionine before it can be hydrolyzed.</text>
</comment>
<dbReference type="Pfam" id="PF00557">
    <property type="entry name" value="Peptidase_M24"/>
    <property type="match status" value="1"/>
</dbReference>
<dbReference type="SUPFAM" id="SSF55920">
    <property type="entry name" value="Creatinase/aminopeptidase"/>
    <property type="match status" value="1"/>
</dbReference>
<dbReference type="Proteomes" id="UP001466331">
    <property type="component" value="Unassembled WGS sequence"/>
</dbReference>
<feature type="binding site" evidence="6">
    <location>
        <position position="105"/>
    </location>
    <ligand>
        <name>a divalent metal cation</name>
        <dbReference type="ChEBI" id="CHEBI:60240"/>
        <label>1</label>
    </ligand>
</feature>
<proteinExistence type="inferred from homology"/>
<evidence type="ECO:0000256" key="4">
    <source>
        <dbReference type="ARBA" id="ARBA00022723"/>
    </source>
</evidence>